<organism evidence="3">
    <name type="scientific">Oryza meridionalis</name>
    <dbReference type="NCBI Taxonomy" id="40149"/>
    <lineage>
        <taxon>Eukaryota</taxon>
        <taxon>Viridiplantae</taxon>
        <taxon>Streptophyta</taxon>
        <taxon>Embryophyta</taxon>
        <taxon>Tracheophyta</taxon>
        <taxon>Spermatophyta</taxon>
        <taxon>Magnoliopsida</taxon>
        <taxon>Liliopsida</taxon>
        <taxon>Poales</taxon>
        <taxon>Poaceae</taxon>
        <taxon>BOP clade</taxon>
        <taxon>Oryzoideae</taxon>
        <taxon>Oryzeae</taxon>
        <taxon>Oryzinae</taxon>
        <taxon>Oryza</taxon>
    </lineage>
</organism>
<proteinExistence type="predicted"/>
<feature type="region of interest" description="Disordered" evidence="1">
    <location>
        <begin position="47"/>
        <end position="67"/>
    </location>
</feature>
<dbReference type="Proteomes" id="UP000008021">
    <property type="component" value="Chromosome 3"/>
</dbReference>
<accession>A0A0E0CXM5</accession>
<evidence type="ECO:0000256" key="2">
    <source>
        <dbReference type="SAM" id="SignalP"/>
    </source>
</evidence>
<feature type="signal peptide" evidence="2">
    <location>
        <begin position="1"/>
        <end position="27"/>
    </location>
</feature>
<dbReference type="EnsemblPlants" id="OMERI03G09080.1">
    <property type="protein sequence ID" value="OMERI03G09080.1"/>
    <property type="gene ID" value="OMERI03G09080"/>
</dbReference>
<keyword evidence="2" id="KW-0732">Signal</keyword>
<protein>
    <submittedName>
        <fullName evidence="3">Uncharacterized protein</fullName>
    </submittedName>
</protein>
<evidence type="ECO:0000313" key="4">
    <source>
        <dbReference type="Proteomes" id="UP000008021"/>
    </source>
</evidence>
<dbReference type="AlphaFoldDB" id="A0A0E0CXM5"/>
<dbReference type="HOGENOM" id="CLU_116924_1_0_1"/>
<name>A0A0E0CXM5_9ORYZ</name>
<evidence type="ECO:0000313" key="3">
    <source>
        <dbReference type="EnsemblPlants" id="OMERI03G09080.1"/>
    </source>
</evidence>
<dbReference type="Gramene" id="OMERI03G09080.1">
    <property type="protein sequence ID" value="OMERI03G09080.1"/>
    <property type="gene ID" value="OMERI03G09080"/>
</dbReference>
<keyword evidence="4" id="KW-1185">Reference proteome</keyword>
<sequence length="213" mass="21602">MAFSASIFSCCSFAVAVATVLLASTAAARPATSAVVARGTNATAPAANATVTARRGGHGRSSPLSTATTDEEEQYICYLCRGRNTLMISWCPLDKDECHIACLSSPSSASRSSSSSPPRALPFSAAADDGGDNGRGGGHDDCYVMKVYPDGSWVVVDVVSCQASAGCYLVCSYGDALPSSSSSGAAAGEITPAAIGSPLPPGLAEFERCGDQR</sequence>
<evidence type="ECO:0000256" key="1">
    <source>
        <dbReference type="SAM" id="MobiDB-lite"/>
    </source>
</evidence>
<feature type="compositionally biased region" description="Low complexity" evidence="1">
    <location>
        <begin position="106"/>
        <end position="128"/>
    </location>
</feature>
<dbReference type="eggNOG" id="ENOG502R6YM">
    <property type="taxonomic scope" value="Eukaryota"/>
</dbReference>
<reference evidence="3" key="1">
    <citation type="submission" date="2015-04" db="UniProtKB">
        <authorList>
            <consortium name="EnsemblPlants"/>
        </authorList>
    </citation>
    <scope>IDENTIFICATION</scope>
</reference>
<reference evidence="3" key="2">
    <citation type="submission" date="2018-05" db="EMBL/GenBank/DDBJ databases">
        <title>OmerRS3 (Oryza meridionalis Reference Sequence Version 3).</title>
        <authorList>
            <person name="Zhang J."/>
            <person name="Kudrna D."/>
            <person name="Lee S."/>
            <person name="Talag J."/>
            <person name="Welchert J."/>
            <person name="Wing R.A."/>
        </authorList>
    </citation>
    <scope>NUCLEOTIDE SEQUENCE [LARGE SCALE GENOMIC DNA]</scope>
    <source>
        <strain evidence="3">cv. OR44</strain>
    </source>
</reference>
<feature type="region of interest" description="Disordered" evidence="1">
    <location>
        <begin position="106"/>
        <end position="134"/>
    </location>
</feature>
<feature type="chain" id="PRO_5002356267" evidence="2">
    <location>
        <begin position="28"/>
        <end position="213"/>
    </location>
</feature>